<gene>
    <name evidence="6" type="ORF">AJE_07306</name>
</gene>
<proteinExistence type="predicted"/>
<accession>H3ZDN6</accession>
<dbReference type="PANTHER" id="PTHR16950">
    <property type="entry name" value="ZINC TRANSPORTER SLC39A7 HISTIDINE-RICH MEMBRANE PROTEIN KE4"/>
    <property type="match status" value="1"/>
</dbReference>
<dbReference type="InterPro" id="IPR003689">
    <property type="entry name" value="ZIP"/>
</dbReference>
<feature type="transmembrane region" description="Helical" evidence="5">
    <location>
        <begin position="62"/>
        <end position="80"/>
    </location>
</feature>
<evidence type="ECO:0000256" key="2">
    <source>
        <dbReference type="ARBA" id="ARBA00022692"/>
    </source>
</evidence>
<dbReference type="GO" id="GO:0016020">
    <property type="term" value="C:membrane"/>
    <property type="evidence" value="ECO:0007669"/>
    <property type="project" value="UniProtKB-SubCell"/>
</dbReference>
<comment type="caution">
    <text evidence="6">The sequence shown here is derived from an EMBL/GenBank/DDBJ whole genome shotgun (WGS) entry which is preliminary data.</text>
</comment>
<dbReference type="PATRIC" id="fig|1129374.4.peg.1461"/>
<keyword evidence="3 5" id="KW-1133">Transmembrane helix</keyword>
<feature type="transmembrane region" description="Helical" evidence="5">
    <location>
        <begin position="165"/>
        <end position="185"/>
    </location>
</feature>
<dbReference type="eggNOG" id="COG0428">
    <property type="taxonomic scope" value="Bacteria"/>
</dbReference>
<dbReference type="RefSeq" id="WP_008606642.1">
    <property type="nucleotide sequence ID" value="NZ_AHTH01000018.1"/>
</dbReference>
<evidence type="ECO:0000256" key="3">
    <source>
        <dbReference type="ARBA" id="ARBA00022989"/>
    </source>
</evidence>
<feature type="transmembrane region" description="Helical" evidence="5">
    <location>
        <begin position="225"/>
        <end position="245"/>
    </location>
</feature>
<dbReference type="STRING" id="1129374.AJE_07306"/>
<dbReference type="Proteomes" id="UP000012046">
    <property type="component" value="Unassembled WGS sequence"/>
</dbReference>
<dbReference type="EMBL" id="AHTH01000018">
    <property type="protein sequence ID" value="EHR41267.1"/>
    <property type="molecule type" value="Genomic_DNA"/>
</dbReference>
<dbReference type="Pfam" id="PF02535">
    <property type="entry name" value="Zip"/>
    <property type="match status" value="1"/>
</dbReference>
<dbReference type="PANTHER" id="PTHR16950:SF16">
    <property type="entry name" value="ZINC TRANSPORTER ZIP13"/>
    <property type="match status" value="1"/>
</dbReference>
<sequence length="249" mass="26573">MLQIVFACFLVCLVSLSGGLLLRLFGSLLHSVIPWLLAVAIGVLLADALFHLLPEALASSATVWPVLSWLVVGLGVFFLFERGLNWQHRVFHRAYPPAMASFGWVSLSVDALHNLIDGALIATSFLLDPALGWATTLAILLHELPQEISDTAILVAAGASLKKAVGLNLLAASTVFIGAALVLSLGQILTLPVATLLAITAGGFIYIALFDLLPRLQRPVNIRVLGLQISCVAVGMVFIEVLHLLNAHH</sequence>
<dbReference type="AlphaFoldDB" id="H3ZDN6"/>
<organism evidence="6 7">
    <name type="scientific">Alishewanella jeotgali KCTC 22429</name>
    <dbReference type="NCBI Taxonomy" id="1129374"/>
    <lineage>
        <taxon>Bacteria</taxon>
        <taxon>Pseudomonadati</taxon>
        <taxon>Pseudomonadota</taxon>
        <taxon>Gammaproteobacteria</taxon>
        <taxon>Alteromonadales</taxon>
        <taxon>Alteromonadaceae</taxon>
        <taxon>Alishewanella</taxon>
    </lineage>
</organism>
<evidence type="ECO:0000256" key="1">
    <source>
        <dbReference type="ARBA" id="ARBA00004141"/>
    </source>
</evidence>
<evidence type="ECO:0000313" key="7">
    <source>
        <dbReference type="Proteomes" id="UP000012046"/>
    </source>
</evidence>
<dbReference type="GO" id="GO:0005385">
    <property type="term" value="F:zinc ion transmembrane transporter activity"/>
    <property type="evidence" value="ECO:0007669"/>
    <property type="project" value="TreeGrafter"/>
</dbReference>
<reference evidence="6 7" key="1">
    <citation type="journal article" date="2012" name="J. Bacteriol.">
        <title>Genome Sequence of Extracellular-Protease-Producing Alishewanella jeotgali Isolated from Traditional Korean Fermented Seafood.</title>
        <authorList>
            <person name="Jung J."/>
            <person name="Chun J."/>
            <person name="Park W."/>
        </authorList>
    </citation>
    <scope>NUCLEOTIDE SEQUENCE [LARGE SCALE GENOMIC DNA]</scope>
    <source>
        <strain evidence="6 7">KCTC 22429</strain>
    </source>
</reference>
<keyword evidence="4 5" id="KW-0472">Membrane</keyword>
<name>H3ZDN6_9ALTE</name>
<protein>
    <submittedName>
        <fullName evidence="6">Zinc/iron permease</fullName>
    </submittedName>
</protein>
<keyword evidence="2 5" id="KW-0812">Transmembrane</keyword>
<feature type="transmembrane region" description="Helical" evidence="5">
    <location>
        <begin position="33"/>
        <end position="50"/>
    </location>
</feature>
<dbReference type="GO" id="GO:0006882">
    <property type="term" value="P:intracellular zinc ion homeostasis"/>
    <property type="evidence" value="ECO:0007669"/>
    <property type="project" value="TreeGrafter"/>
</dbReference>
<keyword evidence="7" id="KW-1185">Reference proteome</keyword>
<evidence type="ECO:0000256" key="5">
    <source>
        <dbReference type="SAM" id="Phobius"/>
    </source>
</evidence>
<comment type="subcellular location">
    <subcellularLocation>
        <location evidence="1">Membrane</location>
        <topology evidence="1">Multi-pass membrane protein</topology>
    </subcellularLocation>
</comment>
<evidence type="ECO:0000313" key="6">
    <source>
        <dbReference type="EMBL" id="EHR41267.1"/>
    </source>
</evidence>
<evidence type="ECO:0000256" key="4">
    <source>
        <dbReference type="ARBA" id="ARBA00023136"/>
    </source>
</evidence>
<feature type="transmembrane region" description="Helical" evidence="5">
    <location>
        <begin position="191"/>
        <end position="213"/>
    </location>
</feature>